<feature type="binding site" evidence="6">
    <location>
        <begin position="362"/>
        <end position="366"/>
    </location>
    <ligand>
        <name>FAD</name>
        <dbReference type="ChEBI" id="CHEBI:57692"/>
    </ligand>
</feature>
<feature type="binding site" evidence="6">
    <location>
        <begin position="502"/>
        <end position="504"/>
    </location>
    <ligand>
        <name>FAD</name>
        <dbReference type="ChEBI" id="CHEBI:57692"/>
    </ligand>
</feature>
<dbReference type="InterPro" id="IPR036155">
    <property type="entry name" value="Crypto/Photolyase_N_sf"/>
</dbReference>
<dbReference type="GO" id="GO:0003904">
    <property type="term" value="F:deoxyribodipyrimidine photo-lyase activity"/>
    <property type="evidence" value="ECO:0007669"/>
    <property type="project" value="TreeGrafter"/>
</dbReference>
<proteinExistence type="inferred from homology"/>
<protein>
    <recommendedName>
        <fullName evidence="8">Photolyase/cryptochrome alpha/beta domain-containing protein</fullName>
    </recommendedName>
</protein>
<keyword evidence="4 6" id="KW-0274">FAD</keyword>
<evidence type="ECO:0000256" key="4">
    <source>
        <dbReference type="ARBA" id="ARBA00022827"/>
    </source>
</evidence>
<evidence type="ECO:0000313" key="10">
    <source>
        <dbReference type="Proteomes" id="UP000275078"/>
    </source>
</evidence>
<dbReference type="InterPro" id="IPR018394">
    <property type="entry name" value="DNA_photolyase_1_CS_C"/>
</dbReference>
<sequence>MPGRRQTRVSSFLLGKREREQTPDGINKAIKLSTLVPLKQETIAASPLNADQKADPKPFVLRKYYPPEMSNERAQLYNSNVIPRPIEVLEAALKDTSALRNKVPVGDSVIHWFRGDLRLRDNKALSWADEKARSKDGTNLVAAFFISPEDMDAHVRSPARVDFVLRSLQVLKDDLKALNIPLHVGWVDKRKDMCAAVIKFAQDCRANHISANIEYEVDELRKDAKLVKEAASCGINYNVLHDYCAVPPGKLSTGQGKQYSVYTPWYKSWLKYLDMNRELLDELPIPSPNTSVACSKYEHLFQETIPEAPDFKKLPDKETAVRLQDMWPAGEAKAMDRLEAWLNAKALTDYHENRNIPSIDGTSKLSVHFAVGTLSVRTAVRLAMQRNGNKLSGGNKGISCWISEVAWRDFYKHVLVNWPYVCMNKPFKPEYTNIEWDYDPELFDRWCKGMTGCPIVDAAMRQLATDKWMHNRCRMIVGSYLAKDLLLDWRLGEKFFMEHLIDGDFASNNGGWGFVSSAGVDPQPYFRIFNPDLQSKKFDPSGDFIRKWVPELRSVVGNAIHDPWSKLGAKACTKLGYPKPAVVHGPAREKALARYKAGLGRDKP</sequence>
<dbReference type="EMBL" id="ML119646">
    <property type="protein sequence ID" value="RPA87461.1"/>
    <property type="molecule type" value="Genomic_DNA"/>
</dbReference>
<comment type="cofactor">
    <cofactor evidence="6">
        <name>FAD</name>
        <dbReference type="ChEBI" id="CHEBI:57692"/>
    </cofactor>
    <text evidence="6">Binds 1 FAD per subunit.</text>
</comment>
<keyword evidence="3 6" id="KW-0285">Flavoprotein</keyword>
<dbReference type="GO" id="GO:0003677">
    <property type="term" value="F:DNA binding"/>
    <property type="evidence" value="ECO:0007669"/>
    <property type="project" value="TreeGrafter"/>
</dbReference>
<dbReference type="GO" id="GO:0005737">
    <property type="term" value="C:cytoplasm"/>
    <property type="evidence" value="ECO:0007669"/>
    <property type="project" value="TreeGrafter"/>
</dbReference>
<dbReference type="GO" id="GO:0043153">
    <property type="term" value="P:entrainment of circadian clock by photoperiod"/>
    <property type="evidence" value="ECO:0007669"/>
    <property type="project" value="TreeGrafter"/>
</dbReference>
<dbReference type="InterPro" id="IPR002081">
    <property type="entry name" value="Cryptochrome/DNA_photolyase_1"/>
</dbReference>
<evidence type="ECO:0000256" key="5">
    <source>
        <dbReference type="ARBA" id="ARBA00022991"/>
    </source>
</evidence>
<dbReference type="SUPFAM" id="SSF48173">
    <property type="entry name" value="Cryptochrome/photolyase FAD-binding domain"/>
    <property type="match status" value="1"/>
</dbReference>
<dbReference type="Gene3D" id="3.40.50.620">
    <property type="entry name" value="HUPs"/>
    <property type="match status" value="1"/>
</dbReference>
<dbReference type="InterPro" id="IPR006050">
    <property type="entry name" value="DNA_photolyase_N"/>
</dbReference>
<dbReference type="PANTHER" id="PTHR11455">
    <property type="entry name" value="CRYPTOCHROME"/>
    <property type="match status" value="1"/>
</dbReference>
<dbReference type="PROSITE" id="PS51645">
    <property type="entry name" value="PHR_CRY_ALPHA_BETA"/>
    <property type="match status" value="1"/>
</dbReference>
<dbReference type="Pfam" id="PF03441">
    <property type="entry name" value="FAD_binding_7"/>
    <property type="match status" value="1"/>
</dbReference>
<evidence type="ECO:0000256" key="7">
    <source>
        <dbReference type="PIRSR" id="PIRSR602081-2"/>
    </source>
</evidence>
<dbReference type="GO" id="GO:0006139">
    <property type="term" value="P:nucleobase-containing compound metabolic process"/>
    <property type="evidence" value="ECO:0007669"/>
    <property type="project" value="UniProtKB-ARBA"/>
</dbReference>
<name>A0A3N4IT81_ASCIM</name>
<dbReference type="OrthoDB" id="435881at2759"/>
<dbReference type="GO" id="GO:0005634">
    <property type="term" value="C:nucleus"/>
    <property type="evidence" value="ECO:0007669"/>
    <property type="project" value="TreeGrafter"/>
</dbReference>
<comment type="cofactor">
    <cofactor evidence="1">
        <name>(6R)-5,10-methylene-5,6,7,8-tetrahydrofolate</name>
        <dbReference type="ChEBI" id="CHEBI:15636"/>
    </cofactor>
</comment>
<feature type="binding site" evidence="6">
    <location>
        <begin position="404"/>
        <end position="411"/>
    </location>
    <ligand>
        <name>FAD</name>
        <dbReference type="ChEBI" id="CHEBI:57692"/>
    </ligand>
</feature>
<dbReference type="AlphaFoldDB" id="A0A3N4IT81"/>
<dbReference type="FunFam" id="1.10.579.10:FF:000003">
    <property type="entry name" value="Deoxyribodipyrimidine photo-lyase"/>
    <property type="match status" value="1"/>
</dbReference>
<dbReference type="Gene3D" id="1.25.40.80">
    <property type="match status" value="1"/>
</dbReference>
<keyword evidence="5" id="KW-0157">Chromophore</keyword>
<dbReference type="Pfam" id="PF00875">
    <property type="entry name" value="DNA_photolyase"/>
    <property type="match status" value="1"/>
</dbReference>
<dbReference type="GO" id="GO:0032922">
    <property type="term" value="P:circadian regulation of gene expression"/>
    <property type="evidence" value="ECO:0007669"/>
    <property type="project" value="TreeGrafter"/>
</dbReference>
<gene>
    <name evidence="9" type="ORF">BJ508DRAFT_410229</name>
</gene>
<keyword evidence="10" id="KW-1185">Reference proteome</keyword>
<dbReference type="GO" id="GO:0006950">
    <property type="term" value="P:response to stress"/>
    <property type="evidence" value="ECO:0007669"/>
    <property type="project" value="UniProtKB-ARBA"/>
</dbReference>
<dbReference type="Proteomes" id="UP000275078">
    <property type="component" value="Unassembled WGS sequence"/>
</dbReference>
<dbReference type="InterPro" id="IPR005101">
    <property type="entry name" value="Cryptochr/Photolyase_FAD-bd"/>
</dbReference>
<dbReference type="PROSITE" id="PS00394">
    <property type="entry name" value="DNA_PHOTOLYASES_1_1"/>
    <property type="match status" value="1"/>
</dbReference>
<dbReference type="GO" id="GO:0071949">
    <property type="term" value="F:FAD binding"/>
    <property type="evidence" value="ECO:0007669"/>
    <property type="project" value="TreeGrafter"/>
</dbReference>
<dbReference type="STRING" id="1160509.A0A3N4IT81"/>
<feature type="domain" description="Photolyase/cryptochrome alpha/beta" evidence="8">
    <location>
        <begin position="107"/>
        <end position="245"/>
    </location>
</feature>
<feature type="site" description="Electron transfer via tryptophanyl radical" evidence="7">
    <location>
        <position position="436"/>
    </location>
</feature>
<organism evidence="9 10">
    <name type="scientific">Ascobolus immersus RN42</name>
    <dbReference type="NCBI Taxonomy" id="1160509"/>
    <lineage>
        <taxon>Eukaryota</taxon>
        <taxon>Fungi</taxon>
        <taxon>Dikarya</taxon>
        <taxon>Ascomycota</taxon>
        <taxon>Pezizomycotina</taxon>
        <taxon>Pezizomycetes</taxon>
        <taxon>Pezizales</taxon>
        <taxon>Ascobolaceae</taxon>
        <taxon>Ascobolus</taxon>
    </lineage>
</organism>
<dbReference type="PANTHER" id="PTHR11455:SF18">
    <property type="entry name" value="SI:CH1073-390K14.1"/>
    <property type="match status" value="1"/>
</dbReference>
<reference evidence="9 10" key="1">
    <citation type="journal article" date="2018" name="Nat. Ecol. Evol.">
        <title>Pezizomycetes genomes reveal the molecular basis of ectomycorrhizal truffle lifestyle.</title>
        <authorList>
            <person name="Murat C."/>
            <person name="Payen T."/>
            <person name="Noel B."/>
            <person name="Kuo A."/>
            <person name="Morin E."/>
            <person name="Chen J."/>
            <person name="Kohler A."/>
            <person name="Krizsan K."/>
            <person name="Balestrini R."/>
            <person name="Da Silva C."/>
            <person name="Montanini B."/>
            <person name="Hainaut M."/>
            <person name="Levati E."/>
            <person name="Barry K.W."/>
            <person name="Belfiori B."/>
            <person name="Cichocki N."/>
            <person name="Clum A."/>
            <person name="Dockter R.B."/>
            <person name="Fauchery L."/>
            <person name="Guy J."/>
            <person name="Iotti M."/>
            <person name="Le Tacon F."/>
            <person name="Lindquist E.A."/>
            <person name="Lipzen A."/>
            <person name="Malagnac F."/>
            <person name="Mello A."/>
            <person name="Molinier V."/>
            <person name="Miyauchi S."/>
            <person name="Poulain J."/>
            <person name="Riccioni C."/>
            <person name="Rubini A."/>
            <person name="Sitrit Y."/>
            <person name="Splivallo R."/>
            <person name="Traeger S."/>
            <person name="Wang M."/>
            <person name="Zifcakova L."/>
            <person name="Wipf D."/>
            <person name="Zambonelli A."/>
            <person name="Paolocci F."/>
            <person name="Nowrousian M."/>
            <person name="Ottonello S."/>
            <person name="Baldrian P."/>
            <person name="Spatafora J.W."/>
            <person name="Henrissat B."/>
            <person name="Nagy L.G."/>
            <person name="Aury J.M."/>
            <person name="Wincker P."/>
            <person name="Grigoriev I.V."/>
            <person name="Bonfante P."/>
            <person name="Martin F.M."/>
        </authorList>
    </citation>
    <scope>NUCLEOTIDE SEQUENCE [LARGE SCALE GENOMIC DNA]</scope>
    <source>
        <strain evidence="9 10">RN42</strain>
    </source>
</reference>
<evidence type="ECO:0000256" key="3">
    <source>
        <dbReference type="ARBA" id="ARBA00022630"/>
    </source>
</evidence>
<evidence type="ECO:0000256" key="1">
    <source>
        <dbReference type="ARBA" id="ARBA00001932"/>
    </source>
</evidence>
<feature type="binding site" evidence="6">
    <location>
        <position position="350"/>
    </location>
    <ligand>
        <name>FAD</name>
        <dbReference type="ChEBI" id="CHEBI:57692"/>
    </ligand>
</feature>
<dbReference type="PRINTS" id="PR00147">
    <property type="entry name" value="DNAPHOTLYASE"/>
</dbReference>
<accession>A0A3N4IT81</accession>
<evidence type="ECO:0000256" key="6">
    <source>
        <dbReference type="PIRSR" id="PIRSR602081-1"/>
    </source>
</evidence>
<comment type="similarity">
    <text evidence="2">Belongs to the DNA photolyase class-1 family.</text>
</comment>
<dbReference type="Gene3D" id="1.10.579.10">
    <property type="entry name" value="DNA Cyclobutane Dipyrimidine Photolyase, subunit A, domain 3"/>
    <property type="match status" value="1"/>
</dbReference>
<dbReference type="SUPFAM" id="SSF52425">
    <property type="entry name" value="Cryptochrome/photolyase, N-terminal domain"/>
    <property type="match status" value="1"/>
</dbReference>
<feature type="site" description="Electron transfer via tryptophanyl radical" evidence="7">
    <location>
        <position position="489"/>
    </location>
</feature>
<feature type="site" description="Electron transfer via tryptophanyl radical" evidence="7">
    <location>
        <position position="512"/>
    </location>
</feature>
<feature type="binding site" evidence="6">
    <location>
        <position position="401"/>
    </location>
    <ligand>
        <name>FAD</name>
        <dbReference type="ChEBI" id="CHEBI:57692"/>
    </ligand>
</feature>
<evidence type="ECO:0000256" key="2">
    <source>
        <dbReference type="ARBA" id="ARBA00005862"/>
    </source>
</evidence>
<evidence type="ECO:0000313" key="9">
    <source>
        <dbReference type="EMBL" id="RPA87461.1"/>
    </source>
</evidence>
<dbReference type="InterPro" id="IPR036134">
    <property type="entry name" value="Crypto/Photolyase_FAD-like_sf"/>
</dbReference>
<evidence type="ECO:0000259" key="8">
    <source>
        <dbReference type="PROSITE" id="PS51645"/>
    </source>
</evidence>
<dbReference type="InterPro" id="IPR014729">
    <property type="entry name" value="Rossmann-like_a/b/a_fold"/>
</dbReference>